<evidence type="ECO:0000256" key="1">
    <source>
        <dbReference type="SAM" id="Coils"/>
    </source>
</evidence>
<keyword evidence="4" id="KW-1185">Reference proteome</keyword>
<keyword evidence="2" id="KW-0812">Transmembrane</keyword>
<organism evidence="3 4">
    <name type="scientific">Exilibacterium tricleocarpae</name>
    <dbReference type="NCBI Taxonomy" id="2591008"/>
    <lineage>
        <taxon>Bacteria</taxon>
        <taxon>Pseudomonadati</taxon>
        <taxon>Pseudomonadota</taxon>
        <taxon>Gammaproteobacteria</taxon>
        <taxon>Cellvibrionales</taxon>
        <taxon>Cellvibrionaceae</taxon>
        <taxon>Exilibacterium</taxon>
    </lineage>
</organism>
<dbReference type="GO" id="GO:0009271">
    <property type="term" value="P:phage shock"/>
    <property type="evidence" value="ECO:0007669"/>
    <property type="project" value="InterPro"/>
</dbReference>
<dbReference type="NCBIfam" id="TIGR02976">
    <property type="entry name" value="phageshock_pspB"/>
    <property type="match status" value="1"/>
</dbReference>
<gene>
    <name evidence="3" type="primary">pspB</name>
    <name evidence="3" type="ORF">FKG94_24365</name>
</gene>
<proteinExistence type="predicted"/>
<evidence type="ECO:0000256" key="2">
    <source>
        <dbReference type="SAM" id="Phobius"/>
    </source>
</evidence>
<comment type="caution">
    <text evidence="3">The sequence shown here is derived from an EMBL/GenBank/DDBJ whole genome shotgun (WGS) entry which is preliminary data.</text>
</comment>
<dbReference type="Pfam" id="PF06667">
    <property type="entry name" value="PspB"/>
    <property type="match status" value="1"/>
</dbReference>
<feature type="coiled-coil region" evidence="1">
    <location>
        <begin position="36"/>
        <end position="63"/>
    </location>
</feature>
<evidence type="ECO:0000313" key="3">
    <source>
        <dbReference type="EMBL" id="TQV67972.1"/>
    </source>
</evidence>
<dbReference type="GO" id="GO:0006355">
    <property type="term" value="P:regulation of DNA-templated transcription"/>
    <property type="evidence" value="ECO:0007669"/>
    <property type="project" value="InterPro"/>
</dbReference>
<dbReference type="InterPro" id="IPR009554">
    <property type="entry name" value="Phageshock_PspB"/>
</dbReference>
<name>A0A545SSN3_9GAMM</name>
<dbReference type="NCBIfam" id="NF006993">
    <property type="entry name" value="PRK09458.1"/>
    <property type="match status" value="1"/>
</dbReference>
<evidence type="ECO:0000313" key="4">
    <source>
        <dbReference type="Proteomes" id="UP000319732"/>
    </source>
</evidence>
<reference evidence="3 4" key="1">
    <citation type="submission" date="2019-06" db="EMBL/GenBank/DDBJ databases">
        <title>Whole genome sequence for Cellvibrionaceae sp. R142.</title>
        <authorList>
            <person name="Wang G."/>
        </authorList>
    </citation>
    <scope>NUCLEOTIDE SEQUENCE [LARGE SCALE GENOMIC DNA]</scope>
    <source>
        <strain evidence="3 4">R142</strain>
    </source>
</reference>
<dbReference type="Proteomes" id="UP000319732">
    <property type="component" value="Unassembled WGS sequence"/>
</dbReference>
<keyword evidence="2" id="KW-1133">Transmembrane helix</keyword>
<keyword evidence="1" id="KW-0175">Coiled coil</keyword>
<dbReference type="EMBL" id="VHSG01000032">
    <property type="protein sequence ID" value="TQV67972.1"/>
    <property type="molecule type" value="Genomic_DNA"/>
</dbReference>
<dbReference type="AlphaFoldDB" id="A0A545SSN3"/>
<sequence>MLDFLFVPTVLFLTVVAPIWIVMHYRSANRAQRGLNDEDRQTIEEMLEAVDKLTERIEALESILDDTQPKWREVRARTAQQ</sequence>
<feature type="transmembrane region" description="Helical" evidence="2">
    <location>
        <begin position="6"/>
        <end position="23"/>
    </location>
</feature>
<dbReference type="OrthoDB" id="6198106at2"/>
<dbReference type="RefSeq" id="WP_142929566.1">
    <property type="nucleotide sequence ID" value="NZ_ML660108.1"/>
</dbReference>
<keyword evidence="2" id="KW-0472">Membrane</keyword>
<accession>A0A545SSN3</accession>
<protein>
    <submittedName>
        <fullName evidence="3">Envelope stress response membrane protein PspB</fullName>
    </submittedName>
</protein>